<dbReference type="PANTHER" id="PTHR35851">
    <property type="entry name" value="CELL DIVISION PROTEIN FTSQ"/>
    <property type="match status" value="1"/>
</dbReference>
<sequence>MDVDRGRLRYVTFLTLLFACAFLLTARLVYLFLADAQRFPITTVKITASFQHITRKQLEEVLTNYLNSSFFSLPVRRLHADLVSLDWAEQVNIERIWPDTLKITLVEKAPIASWNDALVTAEGQLFSIGQEQAETNLPQLLGPANQQADVLQIYQKLSKLLATYGLHAASLQLRNNQAWELSLTNGIQLHLGKRDLEKRVERFCKAYLAVFADKSEQLSSVDLRYARGMAVRWKQQTGR</sequence>
<dbReference type="Gene3D" id="3.40.50.11690">
    <property type="entry name" value="Cell division protein FtsQ/DivIB"/>
    <property type="match status" value="1"/>
</dbReference>
<proteinExistence type="inferred from homology"/>
<dbReference type="InterPro" id="IPR005548">
    <property type="entry name" value="Cell_div_FtsQ/DivIB_C"/>
</dbReference>
<dbReference type="PROSITE" id="PS51779">
    <property type="entry name" value="POTRA"/>
    <property type="match status" value="1"/>
</dbReference>
<dbReference type="EMBL" id="RZGR01000004">
    <property type="protein sequence ID" value="RUQ90379.1"/>
    <property type="molecule type" value="Genomic_DNA"/>
</dbReference>
<reference evidence="11 12" key="1">
    <citation type="submission" date="2018-12" db="EMBL/GenBank/DDBJ databases">
        <title>Legionella sp,whole genome shotgun sequence.</title>
        <authorList>
            <person name="Wu H."/>
        </authorList>
    </citation>
    <scope>NUCLEOTIDE SEQUENCE [LARGE SCALE GENOMIC DNA]</scope>
    <source>
        <strain evidence="12">km714</strain>
    </source>
</reference>
<dbReference type="GO" id="GO:0043093">
    <property type="term" value="P:FtsZ-dependent cytokinesis"/>
    <property type="evidence" value="ECO:0007669"/>
    <property type="project" value="UniProtKB-UniRule"/>
</dbReference>
<dbReference type="InterPro" id="IPR026579">
    <property type="entry name" value="FtsQ"/>
</dbReference>
<evidence type="ECO:0000313" key="12">
    <source>
        <dbReference type="Proteomes" id="UP000288012"/>
    </source>
</evidence>
<gene>
    <name evidence="9" type="primary">ftsQ</name>
    <name evidence="11" type="ORF">EKM59_01855</name>
</gene>
<comment type="subcellular location">
    <subcellularLocation>
        <location evidence="9">Cell inner membrane</location>
        <topology evidence="9">Single-pass type II membrane protein</topology>
    </subcellularLocation>
    <subcellularLocation>
        <location evidence="1">Membrane</location>
    </subcellularLocation>
    <text evidence="9">Localizes to the division septum.</text>
</comment>
<keyword evidence="12" id="KW-1185">Reference proteome</keyword>
<evidence type="ECO:0000256" key="9">
    <source>
        <dbReference type="HAMAP-Rule" id="MF_00911"/>
    </source>
</evidence>
<protein>
    <recommendedName>
        <fullName evidence="9">Cell division protein FtsQ</fullName>
    </recommendedName>
</protein>
<keyword evidence="5 9" id="KW-0812">Transmembrane</keyword>
<comment type="subunit">
    <text evidence="9">Part of a complex composed of FtsB, FtsL and FtsQ.</text>
</comment>
<evidence type="ECO:0000256" key="1">
    <source>
        <dbReference type="ARBA" id="ARBA00004370"/>
    </source>
</evidence>
<dbReference type="GO" id="GO:0005886">
    <property type="term" value="C:plasma membrane"/>
    <property type="evidence" value="ECO:0007669"/>
    <property type="project" value="UniProtKB-SubCell"/>
</dbReference>
<accession>A0A3S0XHI9</accession>
<dbReference type="HAMAP" id="MF_00911">
    <property type="entry name" value="FtsQ_subfam"/>
    <property type="match status" value="1"/>
</dbReference>
<name>A0A3S0XHI9_9GAMM</name>
<evidence type="ECO:0000256" key="2">
    <source>
        <dbReference type="ARBA" id="ARBA00022475"/>
    </source>
</evidence>
<dbReference type="InterPro" id="IPR045335">
    <property type="entry name" value="FtsQ_C_sf"/>
</dbReference>
<organism evidence="11 12">
    <name type="scientific">Legionella septentrionalis</name>
    <dbReference type="NCBI Taxonomy" id="2498109"/>
    <lineage>
        <taxon>Bacteria</taxon>
        <taxon>Pseudomonadati</taxon>
        <taxon>Pseudomonadota</taxon>
        <taxon>Gammaproteobacteria</taxon>
        <taxon>Legionellales</taxon>
        <taxon>Legionellaceae</taxon>
        <taxon>Legionella</taxon>
    </lineage>
</organism>
<dbReference type="RefSeq" id="WP_126953707.1">
    <property type="nucleotide sequence ID" value="NZ_RZGR01000004.1"/>
</dbReference>
<evidence type="ECO:0000256" key="8">
    <source>
        <dbReference type="ARBA" id="ARBA00023306"/>
    </source>
</evidence>
<dbReference type="GO" id="GO:0090529">
    <property type="term" value="P:cell septum assembly"/>
    <property type="evidence" value="ECO:0007669"/>
    <property type="project" value="InterPro"/>
</dbReference>
<comment type="similarity">
    <text evidence="9">Belongs to the FtsQ/DivIB family. FtsQ subfamily.</text>
</comment>
<comment type="function">
    <text evidence="9">Essential cell division protein. May link together the upstream cell division proteins, which are predominantly cytoplasmic, with the downstream cell division proteins, which are predominantly periplasmic. May control correct divisome assembly.</text>
</comment>
<evidence type="ECO:0000256" key="7">
    <source>
        <dbReference type="ARBA" id="ARBA00023136"/>
    </source>
</evidence>
<dbReference type="InterPro" id="IPR013685">
    <property type="entry name" value="POTRA_FtsQ_type"/>
</dbReference>
<keyword evidence="3 9" id="KW-0997">Cell inner membrane</keyword>
<dbReference type="OrthoDB" id="9790370at2"/>
<dbReference type="PROSITE" id="PS51257">
    <property type="entry name" value="PROKAR_LIPOPROTEIN"/>
    <property type="match status" value="1"/>
</dbReference>
<keyword evidence="2 9" id="KW-1003">Cell membrane</keyword>
<dbReference type="Gene3D" id="3.10.20.310">
    <property type="entry name" value="membrane protein fhac"/>
    <property type="match status" value="1"/>
</dbReference>
<evidence type="ECO:0000256" key="3">
    <source>
        <dbReference type="ARBA" id="ARBA00022519"/>
    </source>
</evidence>
<dbReference type="Proteomes" id="UP000288012">
    <property type="component" value="Unassembled WGS sequence"/>
</dbReference>
<dbReference type="AlphaFoldDB" id="A0A3S0XHI9"/>
<dbReference type="GO" id="GO:0032153">
    <property type="term" value="C:cell division site"/>
    <property type="evidence" value="ECO:0007669"/>
    <property type="project" value="UniProtKB-UniRule"/>
</dbReference>
<evidence type="ECO:0000259" key="10">
    <source>
        <dbReference type="PROSITE" id="PS51779"/>
    </source>
</evidence>
<dbReference type="Pfam" id="PF08478">
    <property type="entry name" value="POTRA_1"/>
    <property type="match status" value="1"/>
</dbReference>
<evidence type="ECO:0000313" key="11">
    <source>
        <dbReference type="EMBL" id="RUQ90379.1"/>
    </source>
</evidence>
<evidence type="ECO:0000256" key="4">
    <source>
        <dbReference type="ARBA" id="ARBA00022618"/>
    </source>
</evidence>
<feature type="transmembrane region" description="Helical" evidence="9">
    <location>
        <begin position="12"/>
        <end position="33"/>
    </location>
</feature>
<evidence type="ECO:0000256" key="5">
    <source>
        <dbReference type="ARBA" id="ARBA00022692"/>
    </source>
</evidence>
<keyword evidence="4 9" id="KW-0132">Cell division</keyword>
<dbReference type="PANTHER" id="PTHR35851:SF1">
    <property type="entry name" value="CELL DIVISION PROTEIN FTSQ"/>
    <property type="match status" value="1"/>
</dbReference>
<comment type="caution">
    <text evidence="11">The sequence shown here is derived from an EMBL/GenBank/DDBJ whole genome shotgun (WGS) entry which is preliminary data.</text>
</comment>
<keyword evidence="6 9" id="KW-1133">Transmembrane helix</keyword>
<feature type="domain" description="POTRA" evidence="10">
    <location>
        <begin position="39"/>
        <end position="108"/>
    </location>
</feature>
<evidence type="ECO:0000256" key="6">
    <source>
        <dbReference type="ARBA" id="ARBA00022989"/>
    </source>
</evidence>
<dbReference type="InterPro" id="IPR034746">
    <property type="entry name" value="POTRA"/>
</dbReference>
<keyword evidence="8 9" id="KW-0131">Cell cycle</keyword>
<dbReference type="Pfam" id="PF03799">
    <property type="entry name" value="FtsQ_DivIB_C"/>
    <property type="match status" value="1"/>
</dbReference>
<keyword evidence="7 9" id="KW-0472">Membrane</keyword>